<sequence>MAEDSRRIRQASATLHRVGLWNPAHGLRFATTAAAEATKPEFVPKAAETTSPCRDESAATTRTGEPSAHTRDDANNATGHTEEVAVEGTSESDGSSGVSSQPETESNDEKEDDADEYNPLTYQIPEGKLRAAMLAAPNTRDSFWSAKLYQGPDGESLSTHYCKSFDVAERVAKYFLREKVVGFDIEWKPRGNPHSIKQNASLIQLACEDRIALFHVSLFSGNKAEQLMPPSLKAVLESPDIYKVGVAVKGDFTRLEKYLGIRPQGVFELSRLYNLVEWYGVEPSKVSNRLVNLASQVLQHLQLPLYKGEPLADDPETAPSVRESDWSLPLDIKQIHYAAADAYAGFRLYHMLEWKRTQMKPTPPPVALCDFDNKPSPRPKEPRKKAKKPKDAADTIATSAVDVAEDKQEDEGDSEGYETATEELVDSHQLEDPMYATPTTASTGGADKTYASQSTRSSDLEKMERIGAESSVPPQKRVGRVNLSQLNHADPGYPKLPETSQEEDAETLPPTLSRDDVGVHPEDQDKGVSFQRQEADNDEFADPELEDALRRMTLDDSGRLTEEASGPALEHDSLDLHESNELIPAPLPDIGLLNEPSRTSEYNLATTWAQEHLQLSIPSPSSRAPSRIRATVTHLRAYHMWHYQKLAVDRMTQILRDPPLSSNTVGNYILQAVTLEGLEYETESLRGVLSMMPSGMQKGRWRALAEEVDALS</sequence>
<feature type="compositionally biased region" description="Acidic residues" evidence="3">
    <location>
        <begin position="105"/>
        <end position="116"/>
    </location>
</feature>
<dbReference type="Proteomes" id="UP001578633">
    <property type="component" value="Chromosome 8"/>
</dbReference>
<feature type="region of interest" description="Disordered" evidence="3">
    <location>
        <begin position="35"/>
        <end position="118"/>
    </location>
</feature>
<feature type="compositionally biased region" description="Low complexity" evidence="3">
    <location>
        <begin position="86"/>
        <end position="100"/>
    </location>
</feature>
<keyword evidence="1" id="KW-0540">Nuclease</keyword>
<feature type="domain" description="3'-5' exonuclease" evidence="4">
    <location>
        <begin position="169"/>
        <end position="353"/>
    </location>
</feature>
<evidence type="ECO:0000313" key="5">
    <source>
        <dbReference type="EMBL" id="KAL1793341.1"/>
    </source>
</evidence>
<evidence type="ECO:0000256" key="1">
    <source>
        <dbReference type="ARBA" id="ARBA00022722"/>
    </source>
</evidence>
<keyword evidence="6" id="KW-1185">Reference proteome</keyword>
<dbReference type="PANTHER" id="PTHR13620">
    <property type="entry name" value="3-5 EXONUCLEASE"/>
    <property type="match status" value="1"/>
</dbReference>
<feature type="compositionally biased region" description="Basic and acidic residues" evidence="3">
    <location>
        <begin position="458"/>
        <end position="467"/>
    </location>
</feature>
<dbReference type="RefSeq" id="XP_069303925.1">
    <property type="nucleotide sequence ID" value="XM_069454483.1"/>
</dbReference>
<name>A0ABR3UCL0_9PLEO</name>
<evidence type="ECO:0000259" key="4">
    <source>
        <dbReference type="Pfam" id="PF01612"/>
    </source>
</evidence>
<proteinExistence type="predicted"/>
<dbReference type="InterPro" id="IPR036397">
    <property type="entry name" value="RNaseH_sf"/>
</dbReference>
<dbReference type="Gene3D" id="3.30.420.10">
    <property type="entry name" value="Ribonuclease H-like superfamily/Ribonuclease H"/>
    <property type="match status" value="1"/>
</dbReference>
<keyword evidence="2" id="KW-0378">Hydrolase</keyword>
<feature type="compositionally biased region" description="Basic and acidic residues" evidence="3">
    <location>
        <begin position="371"/>
        <end position="380"/>
    </location>
</feature>
<protein>
    <recommendedName>
        <fullName evidence="4">3'-5' exonuclease domain-containing protein</fullName>
    </recommendedName>
</protein>
<feature type="compositionally biased region" description="Basic and acidic residues" evidence="3">
    <location>
        <begin position="513"/>
        <end position="526"/>
    </location>
</feature>
<feature type="compositionally biased region" description="Polar residues" evidence="3">
    <location>
        <begin position="48"/>
        <end position="64"/>
    </location>
</feature>
<dbReference type="InterPro" id="IPR012337">
    <property type="entry name" value="RNaseH-like_sf"/>
</dbReference>
<dbReference type="GeneID" id="96088645"/>
<evidence type="ECO:0000256" key="2">
    <source>
        <dbReference type="ARBA" id="ARBA00022801"/>
    </source>
</evidence>
<dbReference type="SUPFAM" id="SSF53098">
    <property type="entry name" value="Ribonuclease H-like"/>
    <property type="match status" value="1"/>
</dbReference>
<feature type="compositionally biased region" description="Acidic residues" evidence="3">
    <location>
        <begin position="407"/>
        <end position="424"/>
    </location>
</feature>
<evidence type="ECO:0000313" key="6">
    <source>
        <dbReference type="Proteomes" id="UP001578633"/>
    </source>
</evidence>
<dbReference type="Pfam" id="PF01612">
    <property type="entry name" value="DNA_pol_A_exo1"/>
    <property type="match status" value="1"/>
</dbReference>
<dbReference type="EMBL" id="JBHGVX010000008">
    <property type="protein sequence ID" value="KAL1793341.1"/>
    <property type="molecule type" value="Genomic_DNA"/>
</dbReference>
<dbReference type="PANTHER" id="PTHR13620:SF104">
    <property type="entry name" value="EXONUCLEASE 3'-5' DOMAIN-CONTAINING PROTEIN 2"/>
    <property type="match status" value="1"/>
</dbReference>
<dbReference type="InterPro" id="IPR051132">
    <property type="entry name" value="3-5_Exonuclease_domain"/>
</dbReference>
<organism evidence="5 6">
    <name type="scientific">Alternaria dauci</name>
    <dbReference type="NCBI Taxonomy" id="48095"/>
    <lineage>
        <taxon>Eukaryota</taxon>
        <taxon>Fungi</taxon>
        <taxon>Dikarya</taxon>
        <taxon>Ascomycota</taxon>
        <taxon>Pezizomycotina</taxon>
        <taxon>Dothideomycetes</taxon>
        <taxon>Pleosporomycetidae</taxon>
        <taxon>Pleosporales</taxon>
        <taxon>Pleosporineae</taxon>
        <taxon>Pleosporaceae</taxon>
        <taxon>Alternaria</taxon>
        <taxon>Alternaria sect. Porri</taxon>
    </lineage>
</organism>
<evidence type="ECO:0000256" key="3">
    <source>
        <dbReference type="SAM" id="MobiDB-lite"/>
    </source>
</evidence>
<accession>A0ABR3UCL0</accession>
<comment type="caution">
    <text evidence="5">The sequence shown here is derived from an EMBL/GenBank/DDBJ whole genome shotgun (WGS) entry which is preliminary data.</text>
</comment>
<feature type="region of interest" description="Disordered" evidence="3">
    <location>
        <begin position="365"/>
        <end position="542"/>
    </location>
</feature>
<dbReference type="CDD" id="cd06141">
    <property type="entry name" value="WRN_exo"/>
    <property type="match status" value="1"/>
</dbReference>
<dbReference type="InterPro" id="IPR002562">
    <property type="entry name" value="3'-5'_exonuclease_dom"/>
</dbReference>
<reference evidence="5 6" key="1">
    <citation type="submission" date="2024-09" db="EMBL/GenBank/DDBJ databases">
        <title>T2T genomes of carrot and Alternaria dauci and their utility for understanding host-pathogen interaction during carrot leaf blight disease.</title>
        <authorList>
            <person name="Liu W."/>
            <person name="Xu S."/>
            <person name="Ou C."/>
            <person name="Liu X."/>
            <person name="Zhuang F."/>
            <person name="Deng X.W."/>
        </authorList>
    </citation>
    <scope>NUCLEOTIDE SEQUENCE [LARGE SCALE GENOMIC DNA]</scope>
    <source>
        <strain evidence="5 6">A2016</strain>
    </source>
</reference>
<gene>
    <name evidence="5" type="ORF">ACET3X_008323</name>
</gene>